<evidence type="ECO:0000313" key="1">
    <source>
        <dbReference type="EMBL" id="MFD2551035.1"/>
    </source>
</evidence>
<proteinExistence type="predicted"/>
<reference evidence="2" key="1">
    <citation type="journal article" date="2019" name="Int. J. Syst. Evol. Microbiol.">
        <title>The Global Catalogue of Microorganisms (GCM) 10K type strain sequencing project: providing services to taxonomists for standard genome sequencing and annotation.</title>
        <authorList>
            <consortium name="The Broad Institute Genomics Platform"/>
            <consortium name="The Broad Institute Genome Sequencing Center for Infectious Disease"/>
            <person name="Wu L."/>
            <person name="Ma J."/>
        </authorList>
    </citation>
    <scope>NUCLEOTIDE SEQUENCE [LARGE SCALE GENOMIC DNA]</scope>
    <source>
        <strain evidence="2">KCTC 42587</strain>
    </source>
</reference>
<gene>
    <name evidence="1" type="ORF">ACFSQP_04320</name>
</gene>
<name>A0ABW5KTD8_9FLAO</name>
<dbReference type="RefSeq" id="WP_376892061.1">
    <property type="nucleotide sequence ID" value="NZ_JBHULS010000001.1"/>
</dbReference>
<organism evidence="1 2">
    <name type="scientific">Bizionia sediminis</name>
    <dbReference type="NCBI Taxonomy" id="1737064"/>
    <lineage>
        <taxon>Bacteria</taxon>
        <taxon>Pseudomonadati</taxon>
        <taxon>Bacteroidota</taxon>
        <taxon>Flavobacteriia</taxon>
        <taxon>Flavobacteriales</taxon>
        <taxon>Flavobacteriaceae</taxon>
        <taxon>Bizionia</taxon>
    </lineage>
</organism>
<keyword evidence="2" id="KW-1185">Reference proteome</keyword>
<accession>A0ABW5KTD8</accession>
<comment type="caution">
    <text evidence="1">The sequence shown here is derived from an EMBL/GenBank/DDBJ whole genome shotgun (WGS) entry which is preliminary data.</text>
</comment>
<evidence type="ECO:0008006" key="3">
    <source>
        <dbReference type="Google" id="ProtNLM"/>
    </source>
</evidence>
<dbReference type="Proteomes" id="UP001597472">
    <property type="component" value="Unassembled WGS sequence"/>
</dbReference>
<protein>
    <recommendedName>
        <fullName evidence="3">STAS/SEC14 domain-containing protein</fullName>
    </recommendedName>
</protein>
<sequence length="123" mass="14040">MAIVKKYSVGEITLYDTHMIAVMNEGITVKTDLYADLLEIVQEHYSNKKFVYITHRVNSYAVDPGIYLKMSKIDNLLGFAVVYGNTIKFDNTDFEQSFISVPFKTFKTLHAAKTWAKTLCKDA</sequence>
<evidence type="ECO:0000313" key="2">
    <source>
        <dbReference type="Proteomes" id="UP001597472"/>
    </source>
</evidence>
<dbReference type="EMBL" id="JBHULS010000001">
    <property type="protein sequence ID" value="MFD2551035.1"/>
    <property type="molecule type" value="Genomic_DNA"/>
</dbReference>